<dbReference type="InterPro" id="IPR007863">
    <property type="entry name" value="Peptidase_M16_C"/>
</dbReference>
<dbReference type="SMART" id="SM01264">
    <property type="entry name" value="M16C_associated"/>
    <property type="match status" value="1"/>
</dbReference>
<dbReference type="Pfam" id="PF08367">
    <property type="entry name" value="M16C_assoc"/>
    <property type="match status" value="1"/>
</dbReference>
<feature type="region of interest" description="Disordered" evidence="14">
    <location>
        <begin position="992"/>
        <end position="1013"/>
    </location>
</feature>
<evidence type="ECO:0000256" key="4">
    <source>
        <dbReference type="ARBA" id="ARBA00011853"/>
    </source>
</evidence>
<comment type="similarity">
    <text evidence="3">Belongs to the peptidase M16 family. PreP subfamily.</text>
</comment>
<evidence type="ECO:0000256" key="5">
    <source>
        <dbReference type="ARBA" id="ARBA00020167"/>
    </source>
</evidence>
<keyword evidence="13" id="KW-1015">Disulfide bond</keyword>
<dbReference type="GO" id="GO:0004222">
    <property type="term" value="F:metalloendopeptidase activity"/>
    <property type="evidence" value="ECO:0007669"/>
    <property type="project" value="TreeGrafter"/>
</dbReference>
<dbReference type="FunFam" id="3.30.830.10:FF:000011">
    <property type="entry name" value="Presequence protease, mitochondrial"/>
    <property type="match status" value="1"/>
</dbReference>
<evidence type="ECO:0000256" key="12">
    <source>
        <dbReference type="ARBA" id="ARBA00023128"/>
    </source>
</evidence>
<evidence type="ECO:0000256" key="7">
    <source>
        <dbReference type="ARBA" id="ARBA00022723"/>
    </source>
</evidence>
<reference evidence="16" key="1">
    <citation type="journal article" date="2023" name="Mol. Biol. Evol.">
        <title>Third-Generation Sequencing Reveals the Adaptive Role of the Epigenome in Three Deep-Sea Polychaetes.</title>
        <authorList>
            <person name="Perez M."/>
            <person name="Aroh O."/>
            <person name="Sun Y."/>
            <person name="Lan Y."/>
            <person name="Juniper S.K."/>
            <person name="Young C.R."/>
            <person name="Angers B."/>
            <person name="Qian P.Y."/>
        </authorList>
    </citation>
    <scope>NUCLEOTIDE SEQUENCE</scope>
    <source>
        <strain evidence="16">R07B-5</strain>
    </source>
</reference>
<dbReference type="GO" id="GO:0046872">
    <property type="term" value="F:metal ion binding"/>
    <property type="evidence" value="ECO:0007669"/>
    <property type="project" value="UniProtKB-KW"/>
</dbReference>
<sequence length="1013" mass="113902">MVHVLNANRLLCRTLRVTRQSVRWKTTAVERAVKYKQGQQLHGYTVQEVAPVPELYLTAVMLTHDNTRAQHLHIAREDANNVFGVAFRTTPMDDTGVPHILEHTSLCGSERFPVRDPFFKMLNRSLSTFMNAFTASDWTMYPFSSQNKQDFENLLSVYLDAAFFPRLRETDFRQEGWRLEHENLQDANSPIQFKGIVFNEMKGVFSNSQNLFAQKAQNLLCPSHTYSVVSGGDPIAIPDLSWQQLRDFHKSHYHPSNSRFYTYGNFELERHLELINEHALKKFSRIEVDTSVPLEKHWHQPREAVISCNPDPLAPDPSKQTTVAVCFLLGDITDTFESFTLSILGSLLVSGEKSPFYQSLLEANIGSDFSPVLGYEGDTKEASFSVGLQGIREEDEARVRQIISDTIDSVIEKGFEAERVDAILHKIELGLKHQSTQFGLHLGVSLLPVWTHDGSPTTALQVNTHVEHFKEALANNPKFLQDKVKQYFKDNQHRLTLTMKPDEEFEMKRQKMEEKKLAEILGALSEQDRSSIYEKGLELAEIQSKTEDLSCLPTLKVSDIERESEATELSTVYTGGVPVQLCVQPTNRVTYFRAVSDMGSLPAHLEPFVPLFCNVVTKMGAGSMDYKDLSERIDLTTGGLNVSTHVMDHHTDEHLYEKAIAFSSYCLDRNVDKMFELWTEIFNRLDLSDIGRLTTLVMMGAAELAGSLAGAGHMYVMAHSASSLTTSAQVKETMSGITQVTLMKSVAEMKDLTAVVQHLKDIAGHLLTAQHLRCCLNATPDAIESATKMTEKFISSLPSPVSQPPDQNNMSRYMKDSTFKPSPHETHFQLPFQVNYVARSVKTVPFTHADFASLRILGRLMTAKYLHREIREKGGAYGGGASGNSPGVLSFYSYRDPNSMKTLEAFDGAVDWAVNGSFTQADIDEAKLSIFSQVDMPVPPGEKGLRKFLFDIDDAMRQRHREQLFAVSRDDLVNVAQQYLLKENRLSSVTLLGPENPATQSKEWDLKKQGASN</sequence>
<dbReference type="GO" id="GO:0005759">
    <property type="term" value="C:mitochondrial matrix"/>
    <property type="evidence" value="ECO:0007669"/>
    <property type="project" value="UniProtKB-SubCell"/>
</dbReference>
<evidence type="ECO:0000256" key="8">
    <source>
        <dbReference type="ARBA" id="ARBA00022801"/>
    </source>
</evidence>
<comment type="subcellular location">
    <subcellularLocation>
        <location evidence="2">Mitochondrion matrix</location>
    </subcellularLocation>
</comment>
<dbReference type="FunFam" id="3.30.830.10:FF:000013">
    <property type="entry name" value="Mitochondrial presequence protease"/>
    <property type="match status" value="1"/>
</dbReference>
<evidence type="ECO:0000313" key="16">
    <source>
        <dbReference type="EMBL" id="KAK2188953.1"/>
    </source>
</evidence>
<protein>
    <recommendedName>
        <fullName evidence="5">Presequence protease, mitochondrial</fullName>
    </recommendedName>
</protein>
<dbReference type="EMBL" id="JAODUO010000118">
    <property type="protein sequence ID" value="KAK2188953.1"/>
    <property type="molecule type" value="Genomic_DNA"/>
</dbReference>
<keyword evidence="7" id="KW-0479">Metal-binding</keyword>
<feature type="compositionally biased region" description="Basic and acidic residues" evidence="14">
    <location>
        <begin position="1002"/>
        <end position="1013"/>
    </location>
</feature>
<dbReference type="Proteomes" id="UP001209878">
    <property type="component" value="Unassembled WGS sequence"/>
</dbReference>
<organism evidence="16 17">
    <name type="scientific">Ridgeia piscesae</name>
    <name type="common">Tubeworm</name>
    <dbReference type="NCBI Taxonomy" id="27915"/>
    <lineage>
        <taxon>Eukaryota</taxon>
        <taxon>Metazoa</taxon>
        <taxon>Spiralia</taxon>
        <taxon>Lophotrochozoa</taxon>
        <taxon>Annelida</taxon>
        <taxon>Polychaeta</taxon>
        <taxon>Sedentaria</taxon>
        <taxon>Canalipalpata</taxon>
        <taxon>Sabellida</taxon>
        <taxon>Siboglinidae</taxon>
        <taxon>Ridgeia</taxon>
    </lineage>
</organism>
<dbReference type="InterPro" id="IPR055130">
    <property type="entry name" value="PreP_C"/>
</dbReference>
<dbReference type="InterPro" id="IPR013578">
    <property type="entry name" value="Peptidase_M16C_assoc"/>
</dbReference>
<name>A0AAD9P6D8_RIDPI</name>
<keyword evidence="17" id="KW-1185">Reference proteome</keyword>
<evidence type="ECO:0000259" key="15">
    <source>
        <dbReference type="SMART" id="SM01264"/>
    </source>
</evidence>
<keyword evidence="12" id="KW-0496">Mitochondrion</keyword>
<dbReference type="InterPro" id="IPR011765">
    <property type="entry name" value="Pept_M16_N"/>
</dbReference>
<comment type="caution">
    <text evidence="16">The sequence shown here is derived from an EMBL/GenBank/DDBJ whole genome shotgun (WGS) entry which is preliminary data.</text>
</comment>
<dbReference type="Gene3D" id="3.30.830.10">
    <property type="entry name" value="Metalloenzyme, LuxS/M16 peptidase-like"/>
    <property type="match status" value="4"/>
</dbReference>
<proteinExistence type="inferred from homology"/>
<gene>
    <name evidence="16" type="ORF">NP493_119g07062</name>
</gene>
<dbReference type="Pfam" id="PF05193">
    <property type="entry name" value="Peptidase_M16_C"/>
    <property type="match status" value="1"/>
</dbReference>
<dbReference type="Pfam" id="PF22516">
    <property type="entry name" value="PreP_C"/>
    <property type="match status" value="1"/>
</dbReference>
<keyword evidence="8" id="KW-0378">Hydrolase</keyword>
<keyword evidence="9" id="KW-0862">Zinc</keyword>
<accession>A0AAD9P6D8</accession>
<evidence type="ECO:0000256" key="13">
    <source>
        <dbReference type="ARBA" id="ARBA00023157"/>
    </source>
</evidence>
<comment type="subunit">
    <text evidence="4">Monomer and homodimer; homodimerization is induced by binding of the substrate.</text>
</comment>
<evidence type="ECO:0000256" key="9">
    <source>
        <dbReference type="ARBA" id="ARBA00022833"/>
    </source>
</evidence>
<dbReference type="FunFam" id="3.30.830.10:FF:000020">
    <property type="entry name" value="Mitochondrial presequence protease"/>
    <property type="match status" value="1"/>
</dbReference>
<dbReference type="FunFam" id="3.30.830.10:FF:000009">
    <property type="entry name" value="Presequence protease, mitochondrial"/>
    <property type="match status" value="1"/>
</dbReference>
<evidence type="ECO:0000313" key="17">
    <source>
        <dbReference type="Proteomes" id="UP001209878"/>
    </source>
</evidence>
<keyword evidence="11" id="KW-0482">Metalloprotease</keyword>
<evidence type="ECO:0000256" key="14">
    <source>
        <dbReference type="SAM" id="MobiDB-lite"/>
    </source>
</evidence>
<keyword evidence="10" id="KW-0809">Transit peptide</keyword>
<dbReference type="AlphaFoldDB" id="A0AAD9P6D8"/>
<dbReference type="Pfam" id="PF00675">
    <property type="entry name" value="Peptidase_M16"/>
    <property type="match status" value="1"/>
</dbReference>
<evidence type="ECO:0000256" key="1">
    <source>
        <dbReference type="ARBA" id="ARBA00001947"/>
    </source>
</evidence>
<evidence type="ECO:0000256" key="6">
    <source>
        <dbReference type="ARBA" id="ARBA00022670"/>
    </source>
</evidence>
<dbReference type="PANTHER" id="PTHR43016:SF13">
    <property type="entry name" value="PRESEQUENCE PROTEASE, MITOCHONDRIAL"/>
    <property type="match status" value="1"/>
</dbReference>
<keyword evidence="6" id="KW-0645">Protease</keyword>
<dbReference type="InterPro" id="IPR011249">
    <property type="entry name" value="Metalloenz_LuxS/M16"/>
</dbReference>
<dbReference type="PANTHER" id="PTHR43016">
    <property type="entry name" value="PRESEQUENCE PROTEASE"/>
    <property type="match status" value="1"/>
</dbReference>
<evidence type="ECO:0000256" key="10">
    <source>
        <dbReference type="ARBA" id="ARBA00022946"/>
    </source>
</evidence>
<feature type="domain" description="Peptidase M16C associated" evidence="15">
    <location>
        <begin position="499"/>
        <end position="746"/>
    </location>
</feature>
<dbReference type="GO" id="GO:0016485">
    <property type="term" value="P:protein processing"/>
    <property type="evidence" value="ECO:0007669"/>
    <property type="project" value="TreeGrafter"/>
</dbReference>
<dbReference type="SUPFAM" id="SSF63411">
    <property type="entry name" value="LuxS/MPP-like metallohydrolase"/>
    <property type="match status" value="4"/>
</dbReference>
<evidence type="ECO:0000256" key="3">
    <source>
        <dbReference type="ARBA" id="ARBA00007575"/>
    </source>
</evidence>
<comment type="cofactor">
    <cofactor evidence="1">
        <name>Zn(2+)</name>
        <dbReference type="ChEBI" id="CHEBI:29105"/>
    </cofactor>
</comment>
<evidence type="ECO:0000256" key="11">
    <source>
        <dbReference type="ARBA" id="ARBA00023049"/>
    </source>
</evidence>
<evidence type="ECO:0000256" key="2">
    <source>
        <dbReference type="ARBA" id="ARBA00004305"/>
    </source>
</evidence>